<reference evidence="1 2" key="1">
    <citation type="submission" date="2023-01" db="EMBL/GenBank/DDBJ databases">
        <title>Analysis of 21 Apiospora genomes using comparative genomics revels a genus with tremendous synthesis potential of carbohydrate active enzymes and secondary metabolites.</title>
        <authorList>
            <person name="Sorensen T."/>
        </authorList>
    </citation>
    <scope>NUCLEOTIDE SEQUENCE [LARGE SCALE GENOMIC DNA]</scope>
    <source>
        <strain evidence="1 2">CBS 117206</strain>
    </source>
</reference>
<protein>
    <recommendedName>
        <fullName evidence="3">Phenylacetate-CoA ligase</fullName>
    </recommendedName>
</protein>
<evidence type="ECO:0008006" key="3">
    <source>
        <dbReference type="Google" id="ProtNLM"/>
    </source>
</evidence>
<gene>
    <name evidence="1" type="ORF">PG999_010784</name>
</gene>
<dbReference type="SUPFAM" id="SSF56801">
    <property type="entry name" value="Acetyl-CoA synthetase-like"/>
    <property type="match status" value="1"/>
</dbReference>
<dbReference type="PANTHER" id="PTHR43845:SF1">
    <property type="entry name" value="BLR5969 PROTEIN"/>
    <property type="match status" value="1"/>
</dbReference>
<sequence length="437" mass="46954">MCATKTNGVAIEQAIIELVEFVQANSPFYAHAWRDIGGGVRSLSNIPVVDHASFWESNTCRNSKVVTSQQTDGIIFKTGGKQKTQAHVSFYSRGELERVSQQLAEGLSRCGVQAGDLIANLFYAGDLYGSFLLHILSVYHLTPGAIQIPIAGHVSLESMEAHIVEFEASVILGTVTTMAKLAERILDAGKTHPYVRLLLFSGEAFYADQAGLLREAFPNAAVKSLIYGSMDCGVIGLPPGPDVTNANNDPRLHQVNSPGIVVEILDGDGQAITSSGEAGRLIVTNVERRLMPIVRYPAGDRAAWVDATRGLFRILDRDRTAIRLGPVSVDFLDLRRVVAAAMAGLPVGALQAVVSREDRRDKLTLAVAYTPASEEQGLALQDAIREGLDAGRPMFKEHVNKGLIASLGVRFVSAGELAANPRSGKAVEVLDIRSTTV</sequence>
<accession>A0AAW0QB41</accession>
<evidence type="ECO:0000313" key="2">
    <source>
        <dbReference type="Proteomes" id="UP001392437"/>
    </source>
</evidence>
<dbReference type="InterPro" id="IPR042099">
    <property type="entry name" value="ANL_N_sf"/>
</dbReference>
<evidence type="ECO:0000313" key="1">
    <source>
        <dbReference type="EMBL" id="KAK8100410.1"/>
    </source>
</evidence>
<organism evidence="1 2">
    <name type="scientific">Apiospora kogelbergensis</name>
    <dbReference type="NCBI Taxonomy" id="1337665"/>
    <lineage>
        <taxon>Eukaryota</taxon>
        <taxon>Fungi</taxon>
        <taxon>Dikarya</taxon>
        <taxon>Ascomycota</taxon>
        <taxon>Pezizomycotina</taxon>
        <taxon>Sordariomycetes</taxon>
        <taxon>Xylariomycetidae</taxon>
        <taxon>Amphisphaeriales</taxon>
        <taxon>Apiosporaceae</taxon>
        <taxon>Apiospora</taxon>
    </lineage>
</organism>
<keyword evidence="2" id="KW-1185">Reference proteome</keyword>
<dbReference type="Proteomes" id="UP001392437">
    <property type="component" value="Unassembled WGS sequence"/>
</dbReference>
<dbReference type="PANTHER" id="PTHR43845">
    <property type="entry name" value="BLR5969 PROTEIN"/>
    <property type="match status" value="1"/>
</dbReference>
<name>A0AAW0QB41_9PEZI</name>
<proteinExistence type="predicted"/>
<comment type="caution">
    <text evidence="1">The sequence shown here is derived from an EMBL/GenBank/DDBJ whole genome shotgun (WGS) entry which is preliminary data.</text>
</comment>
<dbReference type="AlphaFoldDB" id="A0AAW0QB41"/>
<dbReference type="EMBL" id="JAQQWP010000009">
    <property type="protein sequence ID" value="KAK8100410.1"/>
    <property type="molecule type" value="Genomic_DNA"/>
</dbReference>
<dbReference type="Gene3D" id="3.40.50.12780">
    <property type="entry name" value="N-terminal domain of ligase-like"/>
    <property type="match status" value="1"/>
</dbReference>